<dbReference type="InterPro" id="IPR025996">
    <property type="entry name" value="MT1864/Rv1816-like_C"/>
</dbReference>
<name>A0ABQ1Q1H4_9GAMM</name>
<dbReference type="InterPro" id="IPR050109">
    <property type="entry name" value="HTH-type_TetR-like_transc_reg"/>
</dbReference>
<dbReference type="InterPro" id="IPR001647">
    <property type="entry name" value="HTH_TetR"/>
</dbReference>
<dbReference type="InterPro" id="IPR009057">
    <property type="entry name" value="Homeodomain-like_sf"/>
</dbReference>
<dbReference type="Gene3D" id="1.10.10.60">
    <property type="entry name" value="Homeodomain-like"/>
    <property type="match status" value="1"/>
</dbReference>
<dbReference type="SUPFAM" id="SSF46689">
    <property type="entry name" value="Homeodomain-like"/>
    <property type="match status" value="1"/>
</dbReference>
<evidence type="ECO:0000256" key="4">
    <source>
        <dbReference type="PROSITE-ProRule" id="PRU00335"/>
    </source>
</evidence>
<dbReference type="PRINTS" id="PR00455">
    <property type="entry name" value="HTHTETR"/>
</dbReference>
<reference evidence="7" key="1">
    <citation type="journal article" date="2019" name="Int. J. Syst. Evol. Microbiol.">
        <title>The Global Catalogue of Microorganisms (GCM) 10K type strain sequencing project: providing services to taxonomists for standard genome sequencing and annotation.</title>
        <authorList>
            <consortium name="The Broad Institute Genomics Platform"/>
            <consortium name="The Broad Institute Genome Sequencing Center for Infectious Disease"/>
            <person name="Wu L."/>
            <person name="Ma J."/>
        </authorList>
    </citation>
    <scope>NUCLEOTIDE SEQUENCE [LARGE SCALE GENOMIC DNA]</scope>
    <source>
        <strain evidence="7">CGMCC 1.12482</strain>
    </source>
</reference>
<dbReference type="PROSITE" id="PS50977">
    <property type="entry name" value="HTH_TETR_2"/>
    <property type="match status" value="1"/>
</dbReference>
<organism evidence="6 7">
    <name type="scientific">Halopseudomonas salina</name>
    <dbReference type="NCBI Taxonomy" id="1323744"/>
    <lineage>
        <taxon>Bacteria</taxon>
        <taxon>Pseudomonadati</taxon>
        <taxon>Pseudomonadota</taxon>
        <taxon>Gammaproteobacteria</taxon>
        <taxon>Pseudomonadales</taxon>
        <taxon>Pseudomonadaceae</taxon>
        <taxon>Halopseudomonas</taxon>
    </lineage>
</organism>
<dbReference type="InterPro" id="IPR036271">
    <property type="entry name" value="Tet_transcr_reg_TetR-rel_C_sf"/>
</dbReference>
<dbReference type="InterPro" id="IPR023772">
    <property type="entry name" value="DNA-bd_HTH_TetR-type_CS"/>
</dbReference>
<dbReference type="Proteomes" id="UP000638188">
    <property type="component" value="Unassembled WGS sequence"/>
</dbReference>
<feature type="DNA-binding region" description="H-T-H motif" evidence="4">
    <location>
        <begin position="35"/>
        <end position="54"/>
    </location>
</feature>
<keyword evidence="7" id="KW-1185">Reference proteome</keyword>
<evidence type="ECO:0000256" key="1">
    <source>
        <dbReference type="ARBA" id="ARBA00023015"/>
    </source>
</evidence>
<dbReference type="RefSeq" id="WP_150279008.1">
    <property type="nucleotide sequence ID" value="NZ_BMFF01000008.1"/>
</dbReference>
<feature type="domain" description="HTH tetR-type" evidence="5">
    <location>
        <begin position="12"/>
        <end position="72"/>
    </location>
</feature>
<gene>
    <name evidence="6" type="ORF">GCM10007418_30720</name>
</gene>
<dbReference type="EMBL" id="BMFF01000008">
    <property type="protein sequence ID" value="GGD09522.1"/>
    <property type="molecule type" value="Genomic_DNA"/>
</dbReference>
<keyword evidence="3" id="KW-0804">Transcription</keyword>
<sequence>MSLDQRREREKQDRRDSILDAAEHIFFARGFEKSSMDEIARTAQLSRALLYVYFKDKTAIMRGLMLRAGTTLRDRFAAAIEQTDQGAEQIGNIGRAYYRFSVEEPNYFDVLTQASTFEHLADEDEQSKALQECGAEAMSMMVNALIKGVADGTLSRERVADPLMTAYFLRGAMHGVIMQCSKSADVDPNRPDLETLVDYALRMLTHSMRA</sequence>
<proteinExistence type="predicted"/>
<evidence type="ECO:0000256" key="2">
    <source>
        <dbReference type="ARBA" id="ARBA00023125"/>
    </source>
</evidence>
<dbReference type="SUPFAM" id="SSF48498">
    <property type="entry name" value="Tetracyclin repressor-like, C-terminal domain"/>
    <property type="match status" value="1"/>
</dbReference>
<evidence type="ECO:0000259" key="5">
    <source>
        <dbReference type="PROSITE" id="PS50977"/>
    </source>
</evidence>
<dbReference type="PROSITE" id="PS01081">
    <property type="entry name" value="HTH_TETR_1"/>
    <property type="match status" value="1"/>
</dbReference>
<dbReference type="Gene3D" id="1.10.357.10">
    <property type="entry name" value="Tetracycline Repressor, domain 2"/>
    <property type="match status" value="1"/>
</dbReference>
<keyword evidence="1" id="KW-0805">Transcription regulation</keyword>
<dbReference type="Pfam" id="PF00440">
    <property type="entry name" value="TetR_N"/>
    <property type="match status" value="1"/>
</dbReference>
<evidence type="ECO:0000256" key="3">
    <source>
        <dbReference type="ARBA" id="ARBA00023163"/>
    </source>
</evidence>
<evidence type="ECO:0000313" key="7">
    <source>
        <dbReference type="Proteomes" id="UP000638188"/>
    </source>
</evidence>
<evidence type="ECO:0000313" key="6">
    <source>
        <dbReference type="EMBL" id="GGD09522.1"/>
    </source>
</evidence>
<dbReference type="Pfam" id="PF13305">
    <property type="entry name" value="TetR_C_33"/>
    <property type="match status" value="1"/>
</dbReference>
<protein>
    <submittedName>
        <fullName evidence="6">TetR family transcriptional regulator</fullName>
    </submittedName>
</protein>
<dbReference type="PANTHER" id="PTHR30055:SF234">
    <property type="entry name" value="HTH-TYPE TRANSCRIPTIONAL REGULATOR BETI"/>
    <property type="match status" value="1"/>
</dbReference>
<keyword evidence="2 4" id="KW-0238">DNA-binding</keyword>
<accession>A0ABQ1Q1H4</accession>
<comment type="caution">
    <text evidence="6">The sequence shown here is derived from an EMBL/GenBank/DDBJ whole genome shotgun (WGS) entry which is preliminary data.</text>
</comment>
<dbReference type="PANTHER" id="PTHR30055">
    <property type="entry name" value="HTH-TYPE TRANSCRIPTIONAL REGULATOR RUTR"/>
    <property type="match status" value="1"/>
</dbReference>